<organism evidence="2 3">
    <name type="scientific">Buddleja alternifolia</name>
    <dbReference type="NCBI Taxonomy" id="168488"/>
    <lineage>
        <taxon>Eukaryota</taxon>
        <taxon>Viridiplantae</taxon>
        <taxon>Streptophyta</taxon>
        <taxon>Embryophyta</taxon>
        <taxon>Tracheophyta</taxon>
        <taxon>Spermatophyta</taxon>
        <taxon>Magnoliopsida</taxon>
        <taxon>eudicotyledons</taxon>
        <taxon>Gunneridae</taxon>
        <taxon>Pentapetalae</taxon>
        <taxon>asterids</taxon>
        <taxon>lamiids</taxon>
        <taxon>Lamiales</taxon>
        <taxon>Scrophulariaceae</taxon>
        <taxon>Buddlejeae</taxon>
        <taxon>Buddleja</taxon>
    </lineage>
</organism>
<gene>
    <name evidence="2" type="ORF">BUALT_Bualt06G0009400</name>
</gene>
<name>A0AAV6XMH4_9LAMI</name>
<protein>
    <submittedName>
        <fullName evidence="2">Uncharacterized protein</fullName>
    </submittedName>
</protein>
<accession>A0AAV6XMH4</accession>
<evidence type="ECO:0000256" key="1">
    <source>
        <dbReference type="SAM" id="Phobius"/>
    </source>
</evidence>
<keyword evidence="1" id="KW-0472">Membrane</keyword>
<keyword evidence="3" id="KW-1185">Reference proteome</keyword>
<evidence type="ECO:0000313" key="2">
    <source>
        <dbReference type="EMBL" id="KAG8380380.1"/>
    </source>
</evidence>
<comment type="caution">
    <text evidence="2">The sequence shown here is derived from an EMBL/GenBank/DDBJ whole genome shotgun (WGS) entry which is preliminary data.</text>
</comment>
<evidence type="ECO:0000313" key="3">
    <source>
        <dbReference type="Proteomes" id="UP000826271"/>
    </source>
</evidence>
<keyword evidence="1" id="KW-1133">Transmembrane helix</keyword>
<proteinExistence type="predicted"/>
<dbReference type="AlphaFoldDB" id="A0AAV6XMH4"/>
<keyword evidence="1" id="KW-0812">Transmembrane</keyword>
<dbReference type="PANTHER" id="PTHR33825">
    <property type="entry name" value="CHITINASE-LIKE PROTEIN"/>
    <property type="match status" value="1"/>
</dbReference>
<dbReference type="Proteomes" id="UP000826271">
    <property type="component" value="Unassembled WGS sequence"/>
</dbReference>
<feature type="transmembrane region" description="Helical" evidence="1">
    <location>
        <begin position="149"/>
        <end position="177"/>
    </location>
</feature>
<reference evidence="2" key="1">
    <citation type="submission" date="2019-10" db="EMBL/GenBank/DDBJ databases">
        <authorList>
            <person name="Zhang R."/>
            <person name="Pan Y."/>
            <person name="Wang J."/>
            <person name="Ma R."/>
            <person name="Yu S."/>
        </authorList>
    </citation>
    <scope>NUCLEOTIDE SEQUENCE</scope>
    <source>
        <strain evidence="2">LA-IB0</strain>
        <tissue evidence="2">Leaf</tissue>
    </source>
</reference>
<dbReference type="EMBL" id="WHWC01000006">
    <property type="protein sequence ID" value="KAG8380380.1"/>
    <property type="molecule type" value="Genomic_DNA"/>
</dbReference>
<sequence length="314" mass="33429">MKLPVQSNASCSKISSFSTPISLLDCVPKASTPTSPATRSVMKPPGGLLTAASPPIPIPKTAAYLTRSHGVFSFTVRLKPRERRRFRLRVRCSSENSDAKTASSQHLSQNGAVLSDSQPENELLNVEVTSPLIPANFIPAPKLSLSDQAFLLLAFIACTTSVAFTSLVVAAVPTLFAMRKAAISLSKLADTAREELPSTMAAIRLSGMEISDLTLELSDLSQEIADGVNKSAQAVQAAEAGIRQIGSLARQQTMSMIEERASLPIISIQPVVTGAAKKTSRAVGQAAKTLLNIISQRELNSDDENDDSVDRIES</sequence>
<dbReference type="PANTHER" id="PTHR33825:SF14">
    <property type="entry name" value="CHITINASE-LIKE PROTEIN"/>
    <property type="match status" value="1"/>
</dbReference>